<evidence type="ECO:0000313" key="2">
    <source>
        <dbReference type="EMBL" id="CBJ27506.1"/>
    </source>
</evidence>
<dbReference type="EMBL" id="FN649729">
    <property type="protein sequence ID" value="CBJ27506.1"/>
    <property type="molecule type" value="Genomic_DNA"/>
</dbReference>
<feature type="compositionally biased region" description="Low complexity" evidence="1">
    <location>
        <begin position="69"/>
        <end position="82"/>
    </location>
</feature>
<dbReference type="Proteomes" id="UP000002630">
    <property type="component" value="Linkage Group LG04"/>
</dbReference>
<evidence type="ECO:0000313" key="3">
    <source>
        <dbReference type="Proteomes" id="UP000002630"/>
    </source>
</evidence>
<name>D7G6B1_ECTSI</name>
<reference evidence="2 3" key="1">
    <citation type="journal article" date="2010" name="Nature">
        <title>The Ectocarpus genome and the independent evolution of multicellularity in brown algae.</title>
        <authorList>
            <person name="Cock J.M."/>
            <person name="Sterck L."/>
            <person name="Rouze P."/>
            <person name="Scornet D."/>
            <person name="Allen A.E."/>
            <person name="Amoutzias G."/>
            <person name="Anthouard V."/>
            <person name="Artiguenave F."/>
            <person name="Aury J.M."/>
            <person name="Badger J.H."/>
            <person name="Beszteri B."/>
            <person name="Billiau K."/>
            <person name="Bonnet E."/>
            <person name="Bothwell J.H."/>
            <person name="Bowler C."/>
            <person name="Boyen C."/>
            <person name="Brownlee C."/>
            <person name="Carrano C.J."/>
            <person name="Charrier B."/>
            <person name="Cho G.Y."/>
            <person name="Coelho S.M."/>
            <person name="Collen J."/>
            <person name="Corre E."/>
            <person name="Da Silva C."/>
            <person name="Delage L."/>
            <person name="Delaroque N."/>
            <person name="Dittami S.M."/>
            <person name="Doulbeau S."/>
            <person name="Elias M."/>
            <person name="Farnham G."/>
            <person name="Gachon C.M."/>
            <person name="Gschloessl B."/>
            <person name="Heesch S."/>
            <person name="Jabbari K."/>
            <person name="Jubin C."/>
            <person name="Kawai H."/>
            <person name="Kimura K."/>
            <person name="Kloareg B."/>
            <person name="Kupper F.C."/>
            <person name="Lang D."/>
            <person name="Le Bail A."/>
            <person name="Leblanc C."/>
            <person name="Lerouge P."/>
            <person name="Lohr M."/>
            <person name="Lopez P.J."/>
            <person name="Martens C."/>
            <person name="Maumus F."/>
            <person name="Michel G."/>
            <person name="Miranda-Saavedra D."/>
            <person name="Morales J."/>
            <person name="Moreau H."/>
            <person name="Motomura T."/>
            <person name="Nagasato C."/>
            <person name="Napoli C.A."/>
            <person name="Nelson D.R."/>
            <person name="Nyvall-Collen P."/>
            <person name="Peters A.F."/>
            <person name="Pommier C."/>
            <person name="Potin P."/>
            <person name="Poulain J."/>
            <person name="Quesneville H."/>
            <person name="Read B."/>
            <person name="Rensing S.A."/>
            <person name="Ritter A."/>
            <person name="Rousvoal S."/>
            <person name="Samanta M."/>
            <person name="Samson G."/>
            <person name="Schroeder D.C."/>
            <person name="Segurens B."/>
            <person name="Strittmatter M."/>
            <person name="Tonon T."/>
            <person name="Tregear J.W."/>
            <person name="Valentin K."/>
            <person name="von Dassow P."/>
            <person name="Yamagishi T."/>
            <person name="Van de Peer Y."/>
            <person name="Wincker P."/>
        </authorList>
    </citation>
    <scope>NUCLEOTIDE SEQUENCE [LARGE SCALE GENOMIC DNA]</scope>
    <source>
        <strain evidence="3">Ec32 / CCAP1310/4</strain>
    </source>
</reference>
<gene>
    <name evidence="2" type="ORF">Esi_0073_0072</name>
</gene>
<proteinExistence type="predicted"/>
<accession>D7G6B1</accession>
<evidence type="ECO:0000256" key="1">
    <source>
        <dbReference type="SAM" id="MobiDB-lite"/>
    </source>
</evidence>
<feature type="region of interest" description="Disordered" evidence="1">
    <location>
        <begin position="355"/>
        <end position="385"/>
    </location>
</feature>
<feature type="region of interest" description="Disordered" evidence="1">
    <location>
        <begin position="273"/>
        <end position="319"/>
    </location>
</feature>
<organism evidence="2 3">
    <name type="scientific">Ectocarpus siliculosus</name>
    <name type="common">Brown alga</name>
    <name type="synonym">Conferva siliculosa</name>
    <dbReference type="NCBI Taxonomy" id="2880"/>
    <lineage>
        <taxon>Eukaryota</taxon>
        <taxon>Sar</taxon>
        <taxon>Stramenopiles</taxon>
        <taxon>Ochrophyta</taxon>
        <taxon>PX clade</taxon>
        <taxon>Phaeophyceae</taxon>
        <taxon>Ectocarpales</taxon>
        <taxon>Ectocarpaceae</taxon>
        <taxon>Ectocarpus</taxon>
    </lineage>
</organism>
<feature type="compositionally biased region" description="Basic and acidic residues" evidence="1">
    <location>
        <begin position="355"/>
        <end position="377"/>
    </location>
</feature>
<dbReference type="InParanoid" id="D7G6B1"/>
<dbReference type="EMBL" id="FN648960">
    <property type="protein sequence ID" value="CBJ27506.1"/>
    <property type="molecule type" value="Genomic_DNA"/>
</dbReference>
<dbReference type="AlphaFoldDB" id="D7G6B1"/>
<protein>
    <recommendedName>
        <fullName evidence="4">UBA domain-containing protein</fullName>
    </recommendedName>
</protein>
<sequence length="385" mass="42226">MMSGIPAGGFAMPAGPGAGFMFQQQGAFAQHLQASGGANPFVYAAAAPQALPHAAGLNARFLAGSAMAHSGASSAGGASSGAPQRASPRARVREGPSAQEVKEEPEDPLRPRPEEVGMVDMLRRHGVNTPDAVHCLRQSGNRVDVALRYAMEMKNTRHENRQTDMARVESEKEKDRAAEQQQEEDKILMVLGEVIPHFPKSILLNAEDGCTTFRQFVERLSAGDPKLCDFRETAITLLFLERDAFRHYPENDRQIREYFGKLIERIQNHFTGRQTEEVEGASSQGGTETAKRSSSCEREPRANRCGDSSERDEETESLTARVREEVEALRSILYGFPKTPGGVPDAFLDKQAAHSATLERDGVEEDHDHSRSARSEDPVVIDVDD</sequence>
<keyword evidence="3" id="KW-1185">Reference proteome</keyword>
<evidence type="ECO:0008006" key="4">
    <source>
        <dbReference type="Google" id="ProtNLM"/>
    </source>
</evidence>
<feature type="compositionally biased region" description="Basic and acidic residues" evidence="1">
    <location>
        <begin position="289"/>
        <end position="309"/>
    </location>
</feature>
<feature type="region of interest" description="Disordered" evidence="1">
    <location>
        <begin position="160"/>
        <end position="180"/>
    </location>
</feature>
<feature type="region of interest" description="Disordered" evidence="1">
    <location>
        <begin position="69"/>
        <end position="114"/>
    </location>
</feature>